<gene>
    <name evidence="1" type="ORF">EVAR_53656_1</name>
</gene>
<dbReference type="PANTHER" id="PTHR45786">
    <property type="entry name" value="DNA BINDING PROTEIN-LIKE"/>
    <property type="match status" value="1"/>
</dbReference>
<dbReference type="Proteomes" id="UP000299102">
    <property type="component" value="Unassembled WGS sequence"/>
</dbReference>
<organism evidence="1 2">
    <name type="scientific">Eumeta variegata</name>
    <name type="common">Bagworm moth</name>
    <name type="synonym">Eumeta japonica</name>
    <dbReference type="NCBI Taxonomy" id="151549"/>
    <lineage>
        <taxon>Eukaryota</taxon>
        <taxon>Metazoa</taxon>
        <taxon>Ecdysozoa</taxon>
        <taxon>Arthropoda</taxon>
        <taxon>Hexapoda</taxon>
        <taxon>Insecta</taxon>
        <taxon>Pterygota</taxon>
        <taxon>Neoptera</taxon>
        <taxon>Endopterygota</taxon>
        <taxon>Lepidoptera</taxon>
        <taxon>Glossata</taxon>
        <taxon>Ditrysia</taxon>
        <taxon>Tineoidea</taxon>
        <taxon>Psychidae</taxon>
        <taxon>Oiketicinae</taxon>
        <taxon>Eumeta</taxon>
    </lineage>
</organism>
<name>A0A4C1YMP6_EUMVA</name>
<evidence type="ECO:0000313" key="2">
    <source>
        <dbReference type="Proteomes" id="UP000299102"/>
    </source>
</evidence>
<evidence type="ECO:0000313" key="1">
    <source>
        <dbReference type="EMBL" id="GBP76380.1"/>
    </source>
</evidence>
<sequence>MYFIGDDRDEVDARCGICTSLRRSIISQLQKFLHEKNNLVSLFKTAIVMMPTHTHKIIIHADKTPVGKHVRRYNAPTIDEVTIAIFGDQFQPRDIILHRRNNQLINVAETHRCYDALQYPVIFWDGADGYNLNVKMIYPVNCAEINKTYSPMNFYAHRLVIRRNEDNYILKYQYILDMYAKIETERLLYLRFNQIKLRSEE</sequence>
<reference evidence="1 2" key="1">
    <citation type="journal article" date="2019" name="Commun. Biol.">
        <title>The bagworm genome reveals a unique fibroin gene that provides high tensile strength.</title>
        <authorList>
            <person name="Kono N."/>
            <person name="Nakamura H."/>
            <person name="Ohtoshi R."/>
            <person name="Tomita M."/>
            <person name="Numata K."/>
            <person name="Arakawa K."/>
        </authorList>
    </citation>
    <scope>NUCLEOTIDE SEQUENCE [LARGE SCALE GENOMIC DNA]</scope>
</reference>
<dbReference type="EMBL" id="BGZK01001289">
    <property type="protein sequence ID" value="GBP76380.1"/>
    <property type="molecule type" value="Genomic_DNA"/>
</dbReference>
<keyword evidence="2" id="KW-1185">Reference proteome</keyword>
<dbReference type="PANTHER" id="PTHR45786:SF74">
    <property type="entry name" value="ATP-DEPENDENT DNA HELICASE"/>
    <property type="match status" value="1"/>
</dbReference>
<dbReference type="OrthoDB" id="10051381at2759"/>
<dbReference type="AlphaFoldDB" id="A0A4C1YMP6"/>
<dbReference type="STRING" id="151549.A0A4C1YMP6"/>
<protein>
    <recommendedName>
        <fullName evidence="3">Helitron helicase-like domain-containing protein</fullName>
    </recommendedName>
</protein>
<comment type="caution">
    <text evidence="1">The sequence shown here is derived from an EMBL/GenBank/DDBJ whole genome shotgun (WGS) entry which is preliminary data.</text>
</comment>
<proteinExistence type="predicted"/>
<evidence type="ECO:0008006" key="3">
    <source>
        <dbReference type="Google" id="ProtNLM"/>
    </source>
</evidence>
<accession>A0A4C1YMP6</accession>